<dbReference type="Proteomes" id="UP001612928">
    <property type="component" value="Unassembled WGS sequence"/>
</dbReference>
<evidence type="ECO:0000313" key="3">
    <source>
        <dbReference type="EMBL" id="MFI7440621.1"/>
    </source>
</evidence>
<name>A0ABW8A3L7_9ACTN</name>
<keyword evidence="4" id="KW-1185">Reference proteome</keyword>
<keyword evidence="2" id="KW-0812">Transmembrane</keyword>
<dbReference type="RefSeq" id="WP_397020389.1">
    <property type="nucleotide sequence ID" value="NZ_JBITMB010000003.1"/>
</dbReference>
<evidence type="ECO:0000313" key="4">
    <source>
        <dbReference type="Proteomes" id="UP001612928"/>
    </source>
</evidence>
<evidence type="ECO:0000256" key="1">
    <source>
        <dbReference type="SAM" id="MobiDB-lite"/>
    </source>
</evidence>
<evidence type="ECO:0000256" key="2">
    <source>
        <dbReference type="SAM" id="Phobius"/>
    </source>
</evidence>
<feature type="region of interest" description="Disordered" evidence="1">
    <location>
        <begin position="1"/>
        <end position="28"/>
    </location>
</feature>
<comment type="caution">
    <text evidence="3">The sequence shown here is derived from an EMBL/GenBank/DDBJ whole genome shotgun (WGS) entry which is preliminary data.</text>
</comment>
<accession>A0ABW8A3L7</accession>
<sequence>MGKGRKSKTGKGGTRQPPPEEPADGGGWKATRTWIAGVLSAVLVAAVGVVFTNWFTSRGTDAIDRISGTPPVTIGHVAVDEEERNIVLREPVTEPKERGILLGRATAEERAALLNRHHASLTDRMNVTVVLVGNRTSLRIIDIKPRVLVRKARSDGAFLQKGTAGEADTVELGADLDQQAPRFTTSDDPDVRYFSKKQIDLKRDERVTLSLEIRGRKAYYEFDLLATALAGDRTEQIVINGPGGSPFRLTGEATSFRSVYTEAPGGAWAPVPAATVCVMFPKTAGC</sequence>
<reference evidence="3 4" key="1">
    <citation type="submission" date="2024-10" db="EMBL/GenBank/DDBJ databases">
        <title>The Natural Products Discovery Center: Release of the First 8490 Sequenced Strains for Exploring Actinobacteria Biosynthetic Diversity.</title>
        <authorList>
            <person name="Kalkreuter E."/>
            <person name="Kautsar S.A."/>
            <person name="Yang D."/>
            <person name="Bader C.D."/>
            <person name="Teijaro C.N."/>
            <person name="Fluegel L."/>
            <person name="Davis C.M."/>
            <person name="Simpson J.R."/>
            <person name="Lauterbach L."/>
            <person name="Steele A.D."/>
            <person name="Gui C."/>
            <person name="Meng S."/>
            <person name="Li G."/>
            <person name="Viehrig K."/>
            <person name="Ye F."/>
            <person name="Su P."/>
            <person name="Kiefer A.F."/>
            <person name="Nichols A."/>
            <person name="Cepeda A.J."/>
            <person name="Yan W."/>
            <person name="Fan B."/>
            <person name="Jiang Y."/>
            <person name="Adhikari A."/>
            <person name="Zheng C.-J."/>
            <person name="Schuster L."/>
            <person name="Cowan T.M."/>
            <person name="Smanski M.J."/>
            <person name="Chevrette M.G."/>
            <person name="De Carvalho L.P.S."/>
            <person name="Shen B."/>
        </authorList>
    </citation>
    <scope>NUCLEOTIDE SEQUENCE [LARGE SCALE GENOMIC DNA]</scope>
    <source>
        <strain evidence="3 4">NPDC049503</strain>
    </source>
</reference>
<proteinExistence type="predicted"/>
<dbReference type="EMBL" id="JBITMB010000003">
    <property type="protein sequence ID" value="MFI7440621.1"/>
    <property type="molecule type" value="Genomic_DNA"/>
</dbReference>
<keyword evidence="2" id="KW-1133">Transmembrane helix</keyword>
<organism evidence="3 4">
    <name type="scientific">Nonomuraea indica</name>
    <dbReference type="NCBI Taxonomy" id="1581193"/>
    <lineage>
        <taxon>Bacteria</taxon>
        <taxon>Bacillati</taxon>
        <taxon>Actinomycetota</taxon>
        <taxon>Actinomycetes</taxon>
        <taxon>Streptosporangiales</taxon>
        <taxon>Streptosporangiaceae</taxon>
        <taxon>Nonomuraea</taxon>
    </lineage>
</organism>
<keyword evidence="2" id="KW-0472">Membrane</keyword>
<gene>
    <name evidence="3" type="ORF">ACIBP5_11755</name>
</gene>
<protein>
    <submittedName>
        <fullName evidence="3">Uncharacterized protein</fullName>
    </submittedName>
</protein>
<feature type="transmembrane region" description="Helical" evidence="2">
    <location>
        <begin position="34"/>
        <end position="55"/>
    </location>
</feature>